<dbReference type="AlphaFoldDB" id="A0A0L7LDF8"/>
<comment type="subcellular location">
    <subcellularLocation>
        <location evidence="1 5 6">Nucleus</location>
    </subcellularLocation>
</comment>
<dbReference type="SUPFAM" id="SSF46689">
    <property type="entry name" value="Homeodomain-like"/>
    <property type="match status" value="1"/>
</dbReference>
<sequence>DKLLRVYEPSVSRKAAAASAGAETEPSEVGAEVAGPHPPPADGYMYVCGDQAGGPGARYECAFEPGPGSMDQPPYEDHMFGEFGKERHVQVVVGSVGELQFRDDLPVFAANDKRKDEPLLLQLTFFLFVTRTTFTAYQLEELERAFERAPYPDVFAREELALKLNLSESRVQVWFQNRRAKWRKREPPRKTGYIGSSSPSSTTLAGGFSGIGGNLPAFPQNGLPAPADSWSYQHSYELSSHHLLSSSNGGGYPGFNTQPAYSYTTVLNGHDGQMFAPRHSYEYAEGSPPPLGVRDYPMMAAHSPQMDAHSHDDKLEYRSHEHEDKYSACALQDEPPRYSAPPGDYEKCAMVAHEKHYEMERHADGLNQPVVVKMEPSTGQAYTTLPPFLN</sequence>
<gene>
    <name evidence="9" type="ORF">OBRU01_11103</name>
</gene>
<organism evidence="9 10">
    <name type="scientific">Operophtera brumata</name>
    <name type="common">Winter moth</name>
    <name type="synonym">Phalaena brumata</name>
    <dbReference type="NCBI Taxonomy" id="104452"/>
    <lineage>
        <taxon>Eukaryota</taxon>
        <taxon>Metazoa</taxon>
        <taxon>Ecdysozoa</taxon>
        <taxon>Arthropoda</taxon>
        <taxon>Hexapoda</taxon>
        <taxon>Insecta</taxon>
        <taxon>Pterygota</taxon>
        <taxon>Neoptera</taxon>
        <taxon>Endopterygota</taxon>
        <taxon>Lepidoptera</taxon>
        <taxon>Glossata</taxon>
        <taxon>Ditrysia</taxon>
        <taxon>Geometroidea</taxon>
        <taxon>Geometridae</taxon>
        <taxon>Larentiinae</taxon>
        <taxon>Operophtera</taxon>
    </lineage>
</organism>
<evidence type="ECO:0000259" key="8">
    <source>
        <dbReference type="PROSITE" id="PS50071"/>
    </source>
</evidence>
<evidence type="ECO:0000256" key="1">
    <source>
        <dbReference type="ARBA" id="ARBA00004123"/>
    </source>
</evidence>
<evidence type="ECO:0000256" key="2">
    <source>
        <dbReference type="ARBA" id="ARBA00023125"/>
    </source>
</evidence>
<evidence type="ECO:0000256" key="4">
    <source>
        <dbReference type="ARBA" id="ARBA00023242"/>
    </source>
</evidence>
<feature type="non-terminal residue" evidence="9">
    <location>
        <position position="1"/>
    </location>
</feature>
<evidence type="ECO:0000256" key="3">
    <source>
        <dbReference type="ARBA" id="ARBA00023155"/>
    </source>
</evidence>
<dbReference type="FunFam" id="1.10.10.60:FF:000679">
    <property type="entry name" value="Homeobox protein aristaless"/>
    <property type="match status" value="1"/>
</dbReference>
<dbReference type="PANTHER" id="PTHR24329:SF543">
    <property type="entry name" value="FI01017P-RELATED"/>
    <property type="match status" value="1"/>
</dbReference>
<evidence type="ECO:0000313" key="9">
    <source>
        <dbReference type="EMBL" id="KOB73439.1"/>
    </source>
</evidence>
<accession>A0A0L7LDF8</accession>
<dbReference type="GO" id="GO:0005634">
    <property type="term" value="C:nucleus"/>
    <property type="evidence" value="ECO:0007669"/>
    <property type="project" value="UniProtKB-SubCell"/>
</dbReference>
<evidence type="ECO:0000256" key="7">
    <source>
        <dbReference type="SAM" id="MobiDB-lite"/>
    </source>
</evidence>
<keyword evidence="10" id="KW-1185">Reference proteome</keyword>
<protein>
    <submittedName>
        <fullName evidence="9">Reversed polarity</fullName>
    </submittedName>
</protein>
<dbReference type="STRING" id="104452.A0A0L7LDF8"/>
<evidence type="ECO:0000256" key="6">
    <source>
        <dbReference type="RuleBase" id="RU000682"/>
    </source>
</evidence>
<dbReference type="Gene3D" id="1.10.10.60">
    <property type="entry name" value="Homeodomain-like"/>
    <property type="match status" value="1"/>
</dbReference>
<dbReference type="PROSITE" id="PS50071">
    <property type="entry name" value="HOMEOBOX_2"/>
    <property type="match status" value="1"/>
</dbReference>
<feature type="domain" description="Homeobox" evidence="8">
    <location>
        <begin position="131"/>
        <end position="185"/>
    </location>
</feature>
<dbReference type="Proteomes" id="UP000037510">
    <property type="component" value="Unassembled WGS sequence"/>
</dbReference>
<reference evidence="9 10" key="1">
    <citation type="journal article" date="2015" name="Genome Biol. Evol.">
        <title>The genome of winter moth (Operophtera brumata) provides a genomic perspective on sexual dimorphism and phenology.</title>
        <authorList>
            <person name="Derks M.F."/>
            <person name="Smit S."/>
            <person name="Salis L."/>
            <person name="Schijlen E."/>
            <person name="Bossers A."/>
            <person name="Mateman C."/>
            <person name="Pijl A.S."/>
            <person name="de Ridder D."/>
            <person name="Groenen M.A."/>
            <person name="Visser M.E."/>
            <person name="Megens H.J."/>
        </authorList>
    </citation>
    <scope>NUCLEOTIDE SEQUENCE [LARGE SCALE GENOMIC DNA]</scope>
    <source>
        <strain evidence="9">WM2013NL</strain>
        <tissue evidence="9">Head and thorax</tissue>
    </source>
</reference>
<dbReference type="Pfam" id="PF00046">
    <property type="entry name" value="Homeodomain"/>
    <property type="match status" value="1"/>
</dbReference>
<evidence type="ECO:0000313" key="10">
    <source>
        <dbReference type="Proteomes" id="UP000037510"/>
    </source>
</evidence>
<dbReference type="PANTHER" id="PTHR24329">
    <property type="entry name" value="HOMEOBOX PROTEIN ARISTALESS"/>
    <property type="match status" value="1"/>
</dbReference>
<keyword evidence="4 5" id="KW-0539">Nucleus</keyword>
<name>A0A0L7LDF8_OPEBR</name>
<dbReference type="PROSITE" id="PS00027">
    <property type="entry name" value="HOMEOBOX_1"/>
    <property type="match status" value="1"/>
</dbReference>
<keyword evidence="2 5" id="KW-0238">DNA-binding</keyword>
<dbReference type="CDD" id="cd00086">
    <property type="entry name" value="homeodomain"/>
    <property type="match status" value="1"/>
</dbReference>
<dbReference type="GO" id="GO:0000977">
    <property type="term" value="F:RNA polymerase II transcription regulatory region sequence-specific DNA binding"/>
    <property type="evidence" value="ECO:0007669"/>
    <property type="project" value="TreeGrafter"/>
</dbReference>
<dbReference type="SMART" id="SM00389">
    <property type="entry name" value="HOX"/>
    <property type="match status" value="1"/>
</dbReference>
<comment type="caution">
    <text evidence="9">The sequence shown here is derived from an EMBL/GenBank/DDBJ whole genome shotgun (WGS) entry which is preliminary data.</text>
</comment>
<dbReference type="InterPro" id="IPR050649">
    <property type="entry name" value="Paired_Homeobox_TFs"/>
</dbReference>
<dbReference type="EMBL" id="JTDY01001590">
    <property type="protein sequence ID" value="KOB73439.1"/>
    <property type="molecule type" value="Genomic_DNA"/>
</dbReference>
<dbReference type="InterPro" id="IPR017970">
    <property type="entry name" value="Homeobox_CS"/>
</dbReference>
<evidence type="ECO:0000256" key="5">
    <source>
        <dbReference type="PROSITE-ProRule" id="PRU00108"/>
    </source>
</evidence>
<keyword evidence="3 5" id="KW-0371">Homeobox</keyword>
<proteinExistence type="predicted"/>
<dbReference type="GO" id="GO:0000981">
    <property type="term" value="F:DNA-binding transcription factor activity, RNA polymerase II-specific"/>
    <property type="evidence" value="ECO:0007669"/>
    <property type="project" value="InterPro"/>
</dbReference>
<dbReference type="InterPro" id="IPR009057">
    <property type="entry name" value="Homeodomain-like_sf"/>
</dbReference>
<dbReference type="InterPro" id="IPR001356">
    <property type="entry name" value="HD"/>
</dbReference>
<feature type="DNA-binding region" description="Homeobox" evidence="5">
    <location>
        <begin position="133"/>
        <end position="186"/>
    </location>
</feature>
<feature type="region of interest" description="Disordered" evidence="7">
    <location>
        <begin position="1"/>
        <end position="42"/>
    </location>
</feature>